<keyword evidence="3" id="KW-1185">Reference proteome</keyword>
<dbReference type="PANTHER" id="PTHR36018:SF1">
    <property type="entry name" value="OS09G0481800 PROTEIN"/>
    <property type="match status" value="1"/>
</dbReference>
<reference evidence="1 3" key="2">
    <citation type="journal article" date="2018" name="Plant J.">
        <title>The Physcomitrella patens chromosome-scale assembly reveals moss genome structure and evolution.</title>
        <authorList>
            <person name="Lang D."/>
            <person name="Ullrich K.K."/>
            <person name="Murat F."/>
            <person name="Fuchs J."/>
            <person name="Jenkins J."/>
            <person name="Haas F.B."/>
            <person name="Piednoel M."/>
            <person name="Gundlach H."/>
            <person name="Van Bel M."/>
            <person name="Meyberg R."/>
            <person name="Vives C."/>
            <person name="Morata J."/>
            <person name="Symeonidi A."/>
            <person name="Hiss M."/>
            <person name="Muchero W."/>
            <person name="Kamisugi Y."/>
            <person name="Saleh O."/>
            <person name="Blanc G."/>
            <person name="Decker E.L."/>
            <person name="van Gessel N."/>
            <person name="Grimwood J."/>
            <person name="Hayes R.D."/>
            <person name="Graham S.W."/>
            <person name="Gunter L.E."/>
            <person name="McDaniel S.F."/>
            <person name="Hoernstein S.N.W."/>
            <person name="Larsson A."/>
            <person name="Li F.W."/>
            <person name="Perroud P.F."/>
            <person name="Phillips J."/>
            <person name="Ranjan P."/>
            <person name="Rokshar D.S."/>
            <person name="Rothfels C.J."/>
            <person name="Schneider L."/>
            <person name="Shu S."/>
            <person name="Stevenson D.W."/>
            <person name="Thummler F."/>
            <person name="Tillich M."/>
            <person name="Villarreal Aguilar J.C."/>
            <person name="Widiez T."/>
            <person name="Wong G.K."/>
            <person name="Wymore A."/>
            <person name="Zhang Y."/>
            <person name="Zimmer A.D."/>
            <person name="Quatrano R.S."/>
            <person name="Mayer K.F.X."/>
            <person name="Goodstein D."/>
            <person name="Casacuberta J.M."/>
            <person name="Vandepoele K."/>
            <person name="Reski R."/>
            <person name="Cuming A.C."/>
            <person name="Tuskan G.A."/>
            <person name="Maumus F."/>
            <person name="Salse J."/>
            <person name="Schmutz J."/>
            <person name="Rensing S.A."/>
        </authorList>
    </citation>
    <scope>NUCLEOTIDE SEQUENCE [LARGE SCALE GENOMIC DNA]</scope>
    <source>
        <strain evidence="2 3">cv. Gransden 2004</strain>
    </source>
</reference>
<dbReference type="AlphaFoldDB" id="A0A2K1JUV5"/>
<accession>A0A2K1JUV5</accession>
<dbReference type="InParanoid" id="A0A2K1JUV5"/>
<dbReference type="Gramene" id="Pp3c11_15610V3.1">
    <property type="protein sequence ID" value="Pp3c11_15610V3.1"/>
    <property type="gene ID" value="Pp3c11_15610"/>
</dbReference>
<sequence length="75" mass="8612">MLRIAEFCSFLDRVGVVQLAEIDGPFVTLRLSGRFWHTRSMVLARVANYLQKRIPEIVEVQIEDESQLDDSAANF</sequence>
<dbReference type="PANTHER" id="PTHR36018">
    <property type="entry name" value="OS09G0481800 PROTEIN"/>
    <property type="match status" value="1"/>
</dbReference>
<organism evidence="1">
    <name type="scientific">Physcomitrium patens</name>
    <name type="common">Spreading-leaved earth moss</name>
    <name type="synonym">Physcomitrella patens</name>
    <dbReference type="NCBI Taxonomy" id="3218"/>
    <lineage>
        <taxon>Eukaryota</taxon>
        <taxon>Viridiplantae</taxon>
        <taxon>Streptophyta</taxon>
        <taxon>Embryophyta</taxon>
        <taxon>Bryophyta</taxon>
        <taxon>Bryophytina</taxon>
        <taxon>Bryopsida</taxon>
        <taxon>Funariidae</taxon>
        <taxon>Funariales</taxon>
        <taxon>Funariaceae</taxon>
        <taxon>Physcomitrium</taxon>
    </lineage>
</organism>
<dbReference type="Proteomes" id="UP000006727">
    <property type="component" value="Chromosome 11"/>
</dbReference>
<evidence type="ECO:0000313" key="2">
    <source>
        <dbReference type="EnsemblPlants" id="Pp3c11_15610V3.1"/>
    </source>
</evidence>
<reference evidence="2" key="3">
    <citation type="submission" date="2020-12" db="UniProtKB">
        <authorList>
            <consortium name="EnsemblPlants"/>
        </authorList>
    </citation>
    <scope>IDENTIFICATION</scope>
</reference>
<proteinExistence type="predicted"/>
<dbReference type="EMBL" id="ABEU02000011">
    <property type="protein sequence ID" value="PNR45309.1"/>
    <property type="molecule type" value="Genomic_DNA"/>
</dbReference>
<dbReference type="EnsemblPlants" id="Pp3c11_15610V3.1">
    <property type="protein sequence ID" value="Pp3c11_15610V3.1"/>
    <property type="gene ID" value="Pp3c11_15610"/>
</dbReference>
<dbReference type="Gene3D" id="3.30.300.130">
    <property type="entry name" value="Fe-S cluster assembly (FSCA)"/>
    <property type="match status" value="1"/>
</dbReference>
<evidence type="ECO:0008006" key="4">
    <source>
        <dbReference type="Google" id="ProtNLM"/>
    </source>
</evidence>
<dbReference type="OMA" id="MMAGQVD"/>
<evidence type="ECO:0000313" key="3">
    <source>
        <dbReference type="Proteomes" id="UP000006727"/>
    </source>
</evidence>
<dbReference type="Gramene" id="Pp3c11_15610V3.2">
    <property type="protein sequence ID" value="Pp3c11_15610V3.2"/>
    <property type="gene ID" value="Pp3c11_15610"/>
</dbReference>
<reference evidence="1 3" key="1">
    <citation type="journal article" date="2008" name="Science">
        <title>The Physcomitrella genome reveals evolutionary insights into the conquest of land by plants.</title>
        <authorList>
            <person name="Rensing S."/>
            <person name="Lang D."/>
            <person name="Zimmer A."/>
            <person name="Terry A."/>
            <person name="Salamov A."/>
            <person name="Shapiro H."/>
            <person name="Nishiyama T."/>
            <person name="Perroud P.-F."/>
            <person name="Lindquist E."/>
            <person name="Kamisugi Y."/>
            <person name="Tanahashi T."/>
            <person name="Sakakibara K."/>
            <person name="Fujita T."/>
            <person name="Oishi K."/>
            <person name="Shin-I T."/>
            <person name="Kuroki Y."/>
            <person name="Toyoda A."/>
            <person name="Suzuki Y."/>
            <person name="Hashimoto A."/>
            <person name="Yamaguchi K."/>
            <person name="Sugano A."/>
            <person name="Kohara Y."/>
            <person name="Fujiyama A."/>
            <person name="Anterola A."/>
            <person name="Aoki S."/>
            <person name="Ashton N."/>
            <person name="Barbazuk W.B."/>
            <person name="Barker E."/>
            <person name="Bennetzen J."/>
            <person name="Bezanilla M."/>
            <person name="Blankenship R."/>
            <person name="Cho S.H."/>
            <person name="Dutcher S."/>
            <person name="Estelle M."/>
            <person name="Fawcett J.A."/>
            <person name="Gundlach H."/>
            <person name="Hanada K."/>
            <person name="Heyl A."/>
            <person name="Hicks K.A."/>
            <person name="Hugh J."/>
            <person name="Lohr M."/>
            <person name="Mayer K."/>
            <person name="Melkozernov A."/>
            <person name="Murata T."/>
            <person name="Nelson D."/>
            <person name="Pils B."/>
            <person name="Prigge M."/>
            <person name="Reiss B."/>
            <person name="Renner T."/>
            <person name="Rombauts S."/>
            <person name="Rushton P."/>
            <person name="Sanderfoot A."/>
            <person name="Schween G."/>
            <person name="Shiu S.-H."/>
            <person name="Stueber K."/>
            <person name="Theodoulou F.L."/>
            <person name="Tu H."/>
            <person name="Van de Peer Y."/>
            <person name="Verrier P.J."/>
            <person name="Waters E."/>
            <person name="Wood A."/>
            <person name="Yang L."/>
            <person name="Cove D."/>
            <person name="Cuming A."/>
            <person name="Hasebe M."/>
            <person name="Lucas S."/>
            <person name="Mishler D.B."/>
            <person name="Reski R."/>
            <person name="Grigoriev I."/>
            <person name="Quatrano R.S."/>
            <person name="Boore J.L."/>
        </authorList>
    </citation>
    <scope>NUCLEOTIDE SEQUENCE [LARGE SCALE GENOMIC DNA]</scope>
    <source>
        <strain evidence="2 3">cv. Gransden 2004</strain>
    </source>
</reference>
<name>A0A2K1JUV5_PHYPA</name>
<dbReference type="EnsemblPlants" id="Pp3c11_15610V3.2">
    <property type="protein sequence ID" value="Pp3c11_15610V3.2"/>
    <property type="gene ID" value="Pp3c11_15610"/>
</dbReference>
<gene>
    <name evidence="1" type="ORF">PHYPA_015080</name>
</gene>
<evidence type="ECO:0000313" key="1">
    <source>
        <dbReference type="EMBL" id="PNR45309.1"/>
    </source>
</evidence>
<dbReference type="PaxDb" id="3218-PP1S11_383V6.1"/>
<dbReference type="InterPro" id="IPR034904">
    <property type="entry name" value="FSCA_dom_sf"/>
</dbReference>
<dbReference type="SUPFAM" id="SSF117916">
    <property type="entry name" value="Fe-S cluster assembly (FSCA) domain-like"/>
    <property type="match status" value="1"/>
</dbReference>
<protein>
    <recommendedName>
        <fullName evidence="4">NIF system FeS cluster assembly NifU C-terminal domain-containing protein</fullName>
    </recommendedName>
</protein>